<reference evidence="2" key="1">
    <citation type="submission" date="2023-03" db="EMBL/GenBank/DDBJ databases">
        <title>Massive genome expansion in bonnet fungi (Mycena s.s.) driven by repeated elements and novel gene families across ecological guilds.</title>
        <authorList>
            <consortium name="Lawrence Berkeley National Laboratory"/>
            <person name="Harder C.B."/>
            <person name="Miyauchi S."/>
            <person name="Viragh M."/>
            <person name="Kuo A."/>
            <person name="Thoen E."/>
            <person name="Andreopoulos B."/>
            <person name="Lu D."/>
            <person name="Skrede I."/>
            <person name="Drula E."/>
            <person name="Henrissat B."/>
            <person name="Morin E."/>
            <person name="Kohler A."/>
            <person name="Barry K."/>
            <person name="LaButti K."/>
            <person name="Morin E."/>
            <person name="Salamov A."/>
            <person name="Lipzen A."/>
            <person name="Mereny Z."/>
            <person name="Hegedus B."/>
            <person name="Baldrian P."/>
            <person name="Stursova M."/>
            <person name="Weitz H."/>
            <person name="Taylor A."/>
            <person name="Grigoriev I.V."/>
            <person name="Nagy L.G."/>
            <person name="Martin F."/>
            <person name="Kauserud H."/>
        </authorList>
    </citation>
    <scope>NUCLEOTIDE SEQUENCE</scope>
    <source>
        <strain evidence="2">CBHHK200</strain>
    </source>
</reference>
<protein>
    <submittedName>
        <fullName evidence="2">Uncharacterized protein</fullName>
    </submittedName>
</protein>
<sequence>MSELRLPRWARGGGGDGIEQRGGGWGRESRRSNHGHARAAVNKRRVQLSGKADERAEIRGVILTQPACCGARWSRQTRWGASCKGALGSELERAMALHFRYTPVRIHRHLPILPPRPFAESKFFPDRPTCGRTQTSSMLDGLDVYLRGSMLKKAHNVNHFASCFQGSGWRLCIRSANVVCPGVAQIHEGGISDDFSDEGFFESEPSDGMGRENKGNMSSAFSVTTTSTSNYINAENQMSDDESANWCALEAPNTPGYASIFFTGQSPAPTPNWRLHKRWPPPKPASPSDVLERNYSYNVRLPALARPEPQRSQMLPATPPPQCSQTPTPAGTPRTRNLSIRSMHSLPKFARRLGKSKKPERLGWVWINIKEKDEFASSPSSSSSHSPI</sequence>
<comment type="caution">
    <text evidence="2">The sequence shown here is derived from an EMBL/GenBank/DDBJ whole genome shotgun (WGS) entry which is preliminary data.</text>
</comment>
<accession>A0AAD6T719</accession>
<feature type="region of interest" description="Disordered" evidence="1">
    <location>
        <begin position="1"/>
        <end position="42"/>
    </location>
</feature>
<dbReference type="AlphaFoldDB" id="A0AAD6T719"/>
<name>A0AAD6T719_9AGAR</name>
<feature type="compositionally biased region" description="Gly residues" evidence="1">
    <location>
        <begin position="11"/>
        <end position="26"/>
    </location>
</feature>
<dbReference type="Proteomes" id="UP001218188">
    <property type="component" value="Unassembled WGS sequence"/>
</dbReference>
<proteinExistence type="predicted"/>
<dbReference type="EMBL" id="JARJCM010000029">
    <property type="protein sequence ID" value="KAJ7038958.1"/>
    <property type="molecule type" value="Genomic_DNA"/>
</dbReference>
<gene>
    <name evidence="2" type="ORF">C8F04DRAFT_1179292</name>
</gene>
<evidence type="ECO:0000313" key="2">
    <source>
        <dbReference type="EMBL" id="KAJ7038958.1"/>
    </source>
</evidence>
<keyword evidence="3" id="KW-1185">Reference proteome</keyword>
<organism evidence="2 3">
    <name type="scientific">Mycena alexandri</name>
    <dbReference type="NCBI Taxonomy" id="1745969"/>
    <lineage>
        <taxon>Eukaryota</taxon>
        <taxon>Fungi</taxon>
        <taxon>Dikarya</taxon>
        <taxon>Basidiomycota</taxon>
        <taxon>Agaricomycotina</taxon>
        <taxon>Agaricomycetes</taxon>
        <taxon>Agaricomycetidae</taxon>
        <taxon>Agaricales</taxon>
        <taxon>Marasmiineae</taxon>
        <taxon>Mycenaceae</taxon>
        <taxon>Mycena</taxon>
    </lineage>
</organism>
<evidence type="ECO:0000256" key="1">
    <source>
        <dbReference type="SAM" id="MobiDB-lite"/>
    </source>
</evidence>
<feature type="compositionally biased region" description="Basic residues" evidence="1">
    <location>
        <begin position="32"/>
        <end position="42"/>
    </location>
</feature>
<feature type="region of interest" description="Disordered" evidence="1">
    <location>
        <begin position="305"/>
        <end position="336"/>
    </location>
</feature>
<evidence type="ECO:0000313" key="3">
    <source>
        <dbReference type="Proteomes" id="UP001218188"/>
    </source>
</evidence>